<dbReference type="RefSeq" id="WP_354644322.1">
    <property type="nucleotide sequence ID" value="NZ_CP159872.1"/>
</dbReference>
<organism evidence="1">
    <name type="scientific">Kitasatospora camelliae</name>
    <dbReference type="NCBI Taxonomy" id="3156397"/>
    <lineage>
        <taxon>Bacteria</taxon>
        <taxon>Bacillati</taxon>
        <taxon>Actinomycetota</taxon>
        <taxon>Actinomycetes</taxon>
        <taxon>Kitasatosporales</taxon>
        <taxon>Streptomycetaceae</taxon>
        <taxon>Kitasatospora</taxon>
    </lineage>
</organism>
<dbReference type="EMBL" id="CP159872">
    <property type="protein sequence ID" value="XCM83386.1"/>
    <property type="molecule type" value="Genomic_DNA"/>
</dbReference>
<protein>
    <submittedName>
        <fullName evidence="1">Uncharacterized protein</fullName>
    </submittedName>
</protein>
<gene>
    <name evidence="1" type="ORF">ABWK59_32905</name>
</gene>
<accession>A0AAU8K5U4</accession>
<dbReference type="KEGG" id="kcm:ABWK59_32905"/>
<sequence>MVVSQGRAGCLGRNGMTPEAQQLGNGWPLRVWVAGGQPDHRARRVTLDGRKFVRRVRLQMAFGRHRVGEQDQERALSRIGLRPVR</sequence>
<name>A0AAU8K5U4_9ACTN</name>
<proteinExistence type="predicted"/>
<evidence type="ECO:0000313" key="1">
    <source>
        <dbReference type="EMBL" id="XCM83386.1"/>
    </source>
</evidence>
<reference evidence="1" key="1">
    <citation type="submission" date="2024-06" db="EMBL/GenBank/DDBJ databases">
        <title>The genome sequences of Kitasatospora sp. strain HUAS MG31.</title>
        <authorList>
            <person name="Mo P."/>
        </authorList>
    </citation>
    <scope>NUCLEOTIDE SEQUENCE</scope>
    <source>
        <strain evidence="1">HUAS MG31</strain>
    </source>
</reference>
<dbReference type="AlphaFoldDB" id="A0AAU8K5U4"/>